<feature type="non-terminal residue" evidence="2">
    <location>
        <position position="1"/>
    </location>
</feature>
<evidence type="ECO:0000313" key="2">
    <source>
        <dbReference type="EMBL" id="WAR00035.1"/>
    </source>
</evidence>
<proteinExistence type="predicted"/>
<keyword evidence="1" id="KW-0732">Signal</keyword>
<gene>
    <name evidence="2" type="ORF">MAR_024407</name>
</gene>
<feature type="signal peptide" evidence="1">
    <location>
        <begin position="1"/>
        <end position="20"/>
    </location>
</feature>
<organism evidence="2 3">
    <name type="scientific">Mya arenaria</name>
    <name type="common">Soft-shell clam</name>
    <dbReference type="NCBI Taxonomy" id="6604"/>
    <lineage>
        <taxon>Eukaryota</taxon>
        <taxon>Metazoa</taxon>
        <taxon>Spiralia</taxon>
        <taxon>Lophotrochozoa</taxon>
        <taxon>Mollusca</taxon>
        <taxon>Bivalvia</taxon>
        <taxon>Autobranchia</taxon>
        <taxon>Heteroconchia</taxon>
        <taxon>Euheterodonta</taxon>
        <taxon>Imparidentia</taxon>
        <taxon>Neoheterodontei</taxon>
        <taxon>Myida</taxon>
        <taxon>Myoidea</taxon>
        <taxon>Myidae</taxon>
        <taxon>Mya</taxon>
    </lineage>
</organism>
<accession>A0ABY7DQQ6</accession>
<feature type="chain" id="PRO_5045622707" evidence="1">
    <location>
        <begin position="21"/>
        <end position="138"/>
    </location>
</feature>
<protein>
    <submittedName>
        <fullName evidence="2">Uncharacterized protein</fullName>
    </submittedName>
</protein>
<dbReference type="Proteomes" id="UP001164746">
    <property type="component" value="Chromosome 3"/>
</dbReference>
<evidence type="ECO:0000256" key="1">
    <source>
        <dbReference type="SAM" id="SignalP"/>
    </source>
</evidence>
<keyword evidence="3" id="KW-1185">Reference proteome</keyword>
<evidence type="ECO:0000313" key="3">
    <source>
        <dbReference type="Proteomes" id="UP001164746"/>
    </source>
</evidence>
<dbReference type="EMBL" id="CP111014">
    <property type="protein sequence ID" value="WAR00035.1"/>
    <property type="molecule type" value="Genomic_DNA"/>
</dbReference>
<sequence>MFCKCFIWVILLSVLYSLEAKVVGKSEGKIRAGRVKNQELNNGLAFSEEISVNVEMEGKPTNTVTLRKANIDTRRVKDVNTRASAVYFSEDKSMIYREDCSEDGACRNYALIRNENEAEFISANGKVLEIHSNEGALR</sequence>
<name>A0ABY7DQQ6_MYAAR</name>
<reference evidence="2" key="1">
    <citation type="submission" date="2022-11" db="EMBL/GenBank/DDBJ databases">
        <title>Centuries of genome instability and evolution in soft-shell clam transmissible cancer (bioRxiv).</title>
        <authorList>
            <person name="Hart S.F.M."/>
            <person name="Yonemitsu M.A."/>
            <person name="Giersch R.M."/>
            <person name="Beal B.F."/>
            <person name="Arriagada G."/>
            <person name="Davis B.W."/>
            <person name="Ostrander E.A."/>
            <person name="Goff S.P."/>
            <person name="Metzger M.J."/>
        </authorList>
    </citation>
    <scope>NUCLEOTIDE SEQUENCE</scope>
    <source>
        <strain evidence="2">MELC-2E11</strain>
        <tissue evidence="2">Siphon/mantle</tissue>
    </source>
</reference>